<evidence type="ECO:0000256" key="1">
    <source>
        <dbReference type="SAM" id="Phobius"/>
    </source>
</evidence>
<feature type="transmembrane region" description="Helical" evidence="1">
    <location>
        <begin position="31"/>
        <end position="52"/>
    </location>
</feature>
<protein>
    <recommendedName>
        <fullName evidence="4">DDE Tnp4 domain-containing protein</fullName>
    </recommendedName>
</protein>
<dbReference type="OrthoDB" id="5945905at2759"/>
<evidence type="ECO:0000313" key="3">
    <source>
        <dbReference type="Proteomes" id="UP000297245"/>
    </source>
</evidence>
<gene>
    <name evidence="2" type="ORF">K435DRAFT_678329</name>
</gene>
<keyword evidence="1" id="KW-1133">Transmembrane helix</keyword>
<dbReference type="AlphaFoldDB" id="A0A4S8LJK9"/>
<proteinExistence type="predicted"/>
<name>A0A4S8LJK9_DENBC</name>
<reference evidence="2 3" key="1">
    <citation type="journal article" date="2019" name="Nat. Ecol. Evol.">
        <title>Megaphylogeny resolves global patterns of mushroom evolution.</title>
        <authorList>
            <person name="Varga T."/>
            <person name="Krizsan K."/>
            <person name="Foldi C."/>
            <person name="Dima B."/>
            <person name="Sanchez-Garcia M."/>
            <person name="Sanchez-Ramirez S."/>
            <person name="Szollosi G.J."/>
            <person name="Szarkandi J.G."/>
            <person name="Papp V."/>
            <person name="Albert L."/>
            <person name="Andreopoulos W."/>
            <person name="Angelini C."/>
            <person name="Antonin V."/>
            <person name="Barry K.W."/>
            <person name="Bougher N.L."/>
            <person name="Buchanan P."/>
            <person name="Buyck B."/>
            <person name="Bense V."/>
            <person name="Catcheside P."/>
            <person name="Chovatia M."/>
            <person name="Cooper J."/>
            <person name="Damon W."/>
            <person name="Desjardin D."/>
            <person name="Finy P."/>
            <person name="Geml J."/>
            <person name="Haridas S."/>
            <person name="Hughes K."/>
            <person name="Justo A."/>
            <person name="Karasinski D."/>
            <person name="Kautmanova I."/>
            <person name="Kiss B."/>
            <person name="Kocsube S."/>
            <person name="Kotiranta H."/>
            <person name="LaButti K.M."/>
            <person name="Lechner B.E."/>
            <person name="Liimatainen K."/>
            <person name="Lipzen A."/>
            <person name="Lukacs Z."/>
            <person name="Mihaltcheva S."/>
            <person name="Morgado L.N."/>
            <person name="Niskanen T."/>
            <person name="Noordeloos M.E."/>
            <person name="Ohm R.A."/>
            <person name="Ortiz-Santana B."/>
            <person name="Ovrebo C."/>
            <person name="Racz N."/>
            <person name="Riley R."/>
            <person name="Savchenko A."/>
            <person name="Shiryaev A."/>
            <person name="Soop K."/>
            <person name="Spirin V."/>
            <person name="Szebenyi C."/>
            <person name="Tomsovsky M."/>
            <person name="Tulloss R.E."/>
            <person name="Uehling J."/>
            <person name="Grigoriev I.V."/>
            <person name="Vagvolgyi C."/>
            <person name="Papp T."/>
            <person name="Martin F.M."/>
            <person name="Miettinen O."/>
            <person name="Hibbett D.S."/>
            <person name="Nagy L.G."/>
        </authorList>
    </citation>
    <scope>NUCLEOTIDE SEQUENCE [LARGE SCALE GENOMIC DNA]</scope>
    <source>
        <strain evidence="2 3">CBS 962.96</strain>
    </source>
</reference>
<accession>A0A4S8LJK9</accession>
<evidence type="ECO:0000313" key="2">
    <source>
        <dbReference type="EMBL" id="THU89274.1"/>
    </source>
</evidence>
<dbReference type="EMBL" id="ML179374">
    <property type="protein sequence ID" value="THU89274.1"/>
    <property type="molecule type" value="Genomic_DNA"/>
</dbReference>
<organism evidence="2 3">
    <name type="scientific">Dendrothele bispora (strain CBS 962.96)</name>
    <dbReference type="NCBI Taxonomy" id="1314807"/>
    <lineage>
        <taxon>Eukaryota</taxon>
        <taxon>Fungi</taxon>
        <taxon>Dikarya</taxon>
        <taxon>Basidiomycota</taxon>
        <taxon>Agaricomycotina</taxon>
        <taxon>Agaricomycetes</taxon>
        <taxon>Agaricomycetidae</taxon>
        <taxon>Agaricales</taxon>
        <taxon>Agaricales incertae sedis</taxon>
        <taxon>Dendrothele</taxon>
    </lineage>
</organism>
<evidence type="ECO:0008006" key="4">
    <source>
        <dbReference type="Google" id="ProtNLM"/>
    </source>
</evidence>
<sequence length="113" mass="13175">MSHIREPVEWAFKEMTSIFQFLDFHRNQKVLLSPCGLFYLVAILFCNVHTILHIPQIPQYFNCHPPTLAEYFTGQRVDDAELDEWCIQAPWHDVDIPLNTDIDDREESDGSGP</sequence>
<keyword evidence="3" id="KW-1185">Reference proteome</keyword>
<keyword evidence="1" id="KW-0812">Transmembrane</keyword>
<keyword evidence="1" id="KW-0472">Membrane</keyword>
<dbReference type="Proteomes" id="UP000297245">
    <property type="component" value="Unassembled WGS sequence"/>
</dbReference>